<dbReference type="RefSeq" id="XP_028849945.1">
    <property type="nucleotide sequence ID" value="XM_028994112.1"/>
</dbReference>
<evidence type="ECO:0000256" key="3">
    <source>
        <dbReference type="ARBA" id="ARBA00023242"/>
    </source>
</evidence>
<reference evidence="10" key="2">
    <citation type="submission" date="2025-08" db="UniProtKB">
        <authorList>
            <consortium name="Ensembl"/>
        </authorList>
    </citation>
    <scope>IDENTIFICATION</scope>
</reference>
<evidence type="ECO:0000313" key="10">
    <source>
        <dbReference type="Ensembl" id="ENSDCDP00010017471.1"/>
    </source>
</evidence>
<feature type="compositionally biased region" description="Polar residues" evidence="8">
    <location>
        <begin position="81"/>
        <end position="90"/>
    </location>
</feature>
<dbReference type="Proteomes" id="UP000694580">
    <property type="component" value="Chromosome 10"/>
</dbReference>
<accession>A0AAY4BC47</accession>
<evidence type="ECO:0000256" key="6">
    <source>
        <dbReference type="ARBA" id="ARBA00070090"/>
    </source>
</evidence>
<dbReference type="GO" id="GO:0030291">
    <property type="term" value="F:protein serine/threonine kinase inhibitor activity"/>
    <property type="evidence" value="ECO:0007669"/>
    <property type="project" value="InterPro"/>
</dbReference>
<dbReference type="InterPro" id="IPR039201">
    <property type="entry name" value="Inka"/>
</dbReference>
<evidence type="ECO:0000313" key="11">
    <source>
        <dbReference type="Proteomes" id="UP000694580"/>
    </source>
</evidence>
<evidence type="ECO:0000256" key="1">
    <source>
        <dbReference type="ARBA" id="ARBA00004123"/>
    </source>
</evidence>
<dbReference type="PANTHER" id="PTHR28615:SF2">
    <property type="entry name" value="PAK4-INHIBITOR INKA2"/>
    <property type="match status" value="1"/>
</dbReference>
<gene>
    <name evidence="10" type="primary">INKA2</name>
</gene>
<feature type="domain" description="FAM212" evidence="9">
    <location>
        <begin position="189"/>
        <end position="233"/>
    </location>
</feature>
<dbReference type="AlphaFoldDB" id="A0AAY4BC47"/>
<evidence type="ECO:0000259" key="9">
    <source>
        <dbReference type="Pfam" id="PF15342"/>
    </source>
</evidence>
<keyword evidence="11" id="KW-1185">Reference proteome</keyword>
<dbReference type="GeneID" id="114798414"/>
<reference evidence="10 11" key="1">
    <citation type="submission" date="2020-06" db="EMBL/GenBank/DDBJ databases">
        <authorList>
            <consortium name="Wellcome Sanger Institute Data Sharing"/>
        </authorList>
    </citation>
    <scope>NUCLEOTIDE SEQUENCE [LARGE SCALE GENOMIC DNA]</scope>
</reference>
<dbReference type="GO" id="GO:0019901">
    <property type="term" value="F:protein kinase binding"/>
    <property type="evidence" value="ECO:0007669"/>
    <property type="project" value="TreeGrafter"/>
</dbReference>
<evidence type="ECO:0000256" key="7">
    <source>
        <dbReference type="ARBA" id="ARBA00072461"/>
    </source>
</evidence>
<dbReference type="Ensembl" id="ENSDCDT00010018521.1">
    <property type="protein sequence ID" value="ENSDCDP00010017471.1"/>
    <property type="gene ID" value="ENSDCDG00010008000.1"/>
</dbReference>
<dbReference type="PANTHER" id="PTHR28615">
    <property type="entry name" value="PAK4-INHIBITOR INKA1-RELATED"/>
    <property type="match status" value="1"/>
</dbReference>
<dbReference type="Pfam" id="PF15342">
    <property type="entry name" value="FAM212"/>
    <property type="match status" value="1"/>
</dbReference>
<evidence type="ECO:0000256" key="2">
    <source>
        <dbReference type="ARBA" id="ARBA00008302"/>
    </source>
</evidence>
<feature type="region of interest" description="Disordered" evidence="8">
    <location>
        <begin position="79"/>
        <end position="156"/>
    </location>
</feature>
<comment type="subunit">
    <text evidence="5">Interacts with PAK4.</text>
</comment>
<dbReference type="FunFam" id="3.30.200.20:FF:000319">
    <property type="entry name" value="Inka box actin regulator 2"/>
    <property type="match status" value="1"/>
</dbReference>
<dbReference type="GeneTree" id="ENSGT00530000063849"/>
<comment type="function">
    <text evidence="4">Inhibitor of the serine/threonine-protein kinase PAK4. Acts by binding PAK4 in a substrate-like manner, inhibiting the protein kinase activity.</text>
</comment>
<reference evidence="10" key="3">
    <citation type="submission" date="2025-09" db="UniProtKB">
        <authorList>
            <consortium name="Ensembl"/>
        </authorList>
    </citation>
    <scope>IDENTIFICATION</scope>
</reference>
<feature type="region of interest" description="Disordered" evidence="8">
    <location>
        <begin position="179"/>
        <end position="201"/>
    </location>
</feature>
<dbReference type="InterPro" id="IPR029267">
    <property type="entry name" value="FAM212"/>
</dbReference>
<protein>
    <recommendedName>
        <fullName evidence="7">PAK4-inhibitor INKA2</fullName>
    </recommendedName>
    <alternativeName>
        <fullName evidence="6">PAK4-inhibitor inka2</fullName>
    </alternativeName>
</protein>
<feature type="region of interest" description="Disordered" evidence="8">
    <location>
        <begin position="294"/>
        <end position="336"/>
    </location>
</feature>
<comment type="subcellular location">
    <subcellularLocation>
        <location evidence="1">Nucleus</location>
    </subcellularLocation>
</comment>
<proteinExistence type="inferred from homology"/>
<comment type="similarity">
    <text evidence="2">Belongs to the INKA family.</text>
</comment>
<dbReference type="Gene3D" id="3.30.200.20">
    <property type="entry name" value="Phosphorylase Kinase, domain 1"/>
    <property type="match status" value="1"/>
</dbReference>
<evidence type="ECO:0000256" key="5">
    <source>
        <dbReference type="ARBA" id="ARBA00046852"/>
    </source>
</evidence>
<organism evidence="10 11">
    <name type="scientific">Denticeps clupeoides</name>
    <name type="common">denticle herring</name>
    <dbReference type="NCBI Taxonomy" id="299321"/>
    <lineage>
        <taxon>Eukaryota</taxon>
        <taxon>Metazoa</taxon>
        <taxon>Chordata</taxon>
        <taxon>Craniata</taxon>
        <taxon>Vertebrata</taxon>
        <taxon>Euteleostomi</taxon>
        <taxon>Actinopterygii</taxon>
        <taxon>Neopterygii</taxon>
        <taxon>Teleostei</taxon>
        <taxon>Clupei</taxon>
        <taxon>Clupeiformes</taxon>
        <taxon>Denticipitoidei</taxon>
        <taxon>Denticipitidae</taxon>
        <taxon>Denticeps</taxon>
    </lineage>
</organism>
<feature type="compositionally biased region" description="Low complexity" evidence="8">
    <location>
        <begin position="112"/>
        <end position="156"/>
    </location>
</feature>
<feature type="compositionally biased region" description="Acidic residues" evidence="8">
    <location>
        <begin position="187"/>
        <end position="197"/>
    </location>
</feature>
<name>A0AAY4BC47_9TELE</name>
<evidence type="ECO:0000256" key="4">
    <source>
        <dbReference type="ARBA" id="ARBA00045406"/>
    </source>
</evidence>
<keyword evidence="3" id="KW-0539">Nucleus</keyword>
<evidence type="ECO:0000256" key="8">
    <source>
        <dbReference type="SAM" id="MobiDB-lite"/>
    </source>
</evidence>
<dbReference type="GO" id="GO:0005634">
    <property type="term" value="C:nucleus"/>
    <property type="evidence" value="ECO:0007669"/>
    <property type="project" value="UniProtKB-SubCell"/>
</dbReference>
<sequence length="364" mass="40534">MDTCLRRLKQELLSMREAGDGLHAQMNSMMGALQELKLLQVQTALEHLEISAKPALVSQTLSTQPSGPVASQLVEEAMLHSDSSMENQSPVMPRKPLLGKEPKARGVPRRGSLSTSPSISSSEDDSLSLSRRSSEESTSSYESSCSSSASGLSLQEPRSTFDPAQMAELQAILRNLSREGPSIDSDFSQDDGADDASDWTSSLMSHSRNRQPLVLGDNFFADLVGNWLDLPELERPEQMDGRPGDGTHPLRLSRSQEFCKKLSLTANIFKKVLRSVRPDRDKLLKERPGWMAAEDEERLQKRSKKTTAKPKGSFYRPFWSRGSKHKGKQNSESFPTSGINMYDRAWPHGGKHHPMFDYDSAIWV</sequence>